<dbReference type="InterPro" id="IPR036938">
    <property type="entry name" value="PAP2/HPO_sf"/>
</dbReference>
<sequence>MFATASGAITHLGSSSLLVPLSALYATALWRRHSAPLALRWLLALSLCLGTMVVLKLVGHGCGLPDFPLFPSLFAGDRFVSPSGHAAFAAVFYGSVAALAARNAGSVWLRVGLPLASVALVLAIGASRVAVSAHSGAEVVAGLLIGGLSVLLFLWTSRKDGAPHLRVSPWLVGALALGLALLVHAGDPSFVEGTIRRVAHHFGSGAGLCELAGRVFPGARG</sequence>
<dbReference type="Gene3D" id="1.20.144.10">
    <property type="entry name" value="Phosphatidic acid phosphatase type 2/haloperoxidase"/>
    <property type="match status" value="1"/>
</dbReference>
<dbReference type="RefSeq" id="WP_063634865.1">
    <property type="nucleotide sequence ID" value="NZ_CP015285.1"/>
</dbReference>
<dbReference type="AlphaFoldDB" id="A0A168Y611"/>
<keyword evidence="4" id="KW-1185">Reference proteome</keyword>
<evidence type="ECO:0000259" key="2">
    <source>
        <dbReference type="SMART" id="SM00014"/>
    </source>
</evidence>
<protein>
    <submittedName>
        <fullName evidence="3">Phosphatase PAP2 family protein</fullName>
    </submittedName>
</protein>
<keyword evidence="1" id="KW-0812">Transmembrane</keyword>
<dbReference type="OrthoDB" id="7303474at2"/>
<dbReference type="EMBL" id="CP015285">
    <property type="protein sequence ID" value="ANC91771.1"/>
    <property type="molecule type" value="Genomic_DNA"/>
</dbReference>
<feature type="domain" description="Phosphatidic acid phosphatase type 2/haloperoxidase" evidence="2">
    <location>
        <begin position="37"/>
        <end position="154"/>
    </location>
</feature>
<feature type="transmembrane region" description="Helical" evidence="1">
    <location>
        <begin position="79"/>
        <end position="100"/>
    </location>
</feature>
<dbReference type="InterPro" id="IPR000326">
    <property type="entry name" value="PAP2/HPO"/>
</dbReference>
<accession>A0A168Y611</accession>
<feature type="transmembrane region" description="Helical" evidence="1">
    <location>
        <begin position="107"/>
        <end position="131"/>
    </location>
</feature>
<dbReference type="Pfam" id="PF01569">
    <property type="entry name" value="PAP2"/>
    <property type="match status" value="1"/>
</dbReference>
<name>A0A168Y611_9PROT</name>
<proteinExistence type="predicted"/>
<keyword evidence="1" id="KW-0472">Membrane</keyword>
<feature type="transmembrane region" description="Helical" evidence="1">
    <location>
        <begin position="137"/>
        <end position="155"/>
    </location>
</feature>
<feature type="transmembrane region" description="Helical" evidence="1">
    <location>
        <begin position="37"/>
        <end position="59"/>
    </location>
</feature>
<dbReference type="SUPFAM" id="SSF48317">
    <property type="entry name" value="Acid phosphatase/Vanadium-dependent haloperoxidase"/>
    <property type="match status" value="1"/>
</dbReference>
<dbReference type="SMART" id="SM00014">
    <property type="entry name" value="acidPPc"/>
    <property type="match status" value="1"/>
</dbReference>
<keyword evidence="1" id="KW-1133">Transmembrane helix</keyword>
<dbReference type="STRING" id="1226968.A6A40_07530"/>
<evidence type="ECO:0000313" key="3">
    <source>
        <dbReference type="EMBL" id="ANC91771.1"/>
    </source>
</evidence>
<organism evidence="3 4">
    <name type="scientific">Azospirillum humicireducens</name>
    <dbReference type="NCBI Taxonomy" id="1226968"/>
    <lineage>
        <taxon>Bacteria</taxon>
        <taxon>Pseudomonadati</taxon>
        <taxon>Pseudomonadota</taxon>
        <taxon>Alphaproteobacteria</taxon>
        <taxon>Rhodospirillales</taxon>
        <taxon>Azospirillaceae</taxon>
        <taxon>Azospirillum</taxon>
    </lineage>
</organism>
<evidence type="ECO:0000313" key="4">
    <source>
        <dbReference type="Proteomes" id="UP000077405"/>
    </source>
</evidence>
<feature type="transmembrane region" description="Helical" evidence="1">
    <location>
        <begin position="12"/>
        <end position="30"/>
    </location>
</feature>
<dbReference type="KEGG" id="ahu:A6A40_07530"/>
<reference evidence="3 4" key="1">
    <citation type="journal article" date="2013" name="Int. J. Syst. Evol. Microbiol.">
        <title>Azospirillum humicireducens sp. nov., a nitrogen-fixing bacterium isolated from a microbial fuel cell.</title>
        <authorList>
            <person name="Zhou S."/>
            <person name="Han L."/>
            <person name="Wang Y."/>
            <person name="Yang G."/>
            <person name="Zhuang L."/>
            <person name="Hu P."/>
        </authorList>
    </citation>
    <scope>NUCLEOTIDE SEQUENCE [LARGE SCALE GENOMIC DNA]</scope>
    <source>
        <strain evidence="3 4">SgZ-5</strain>
    </source>
</reference>
<feature type="transmembrane region" description="Helical" evidence="1">
    <location>
        <begin position="167"/>
        <end position="186"/>
    </location>
</feature>
<gene>
    <name evidence="3" type="ORF">A6A40_07530</name>
</gene>
<evidence type="ECO:0000256" key="1">
    <source>
        <dbReference type="SAM" id="Phobius"/>
    </source>
</evidence>
<dbReference type="Proteomes" id="UP000077405">
    <property type="component" value="Chromosome"/>
</dbReference>